<dbReference type="Proteomes" id="UP000663845">
    <property type="component" value="Unassembled WGS sequence"/>
</dbReference>
<dbReference type="InterPro" id="IPR050187">
    <property type="entry name" value="Lipid_Phosphate_FormReg"/>
</dbReference>
<dbReference type="PANTHER" id="PTHR12358:SF112">
    <property type="entry name" value="LD11247P-RELATED"/>
    <property type="match status" value="1"/>
</dbReference>
<dbReference type="GO" id="GO:0001727">
    <property type="term" value="F:lipid kinase activity"/>
    <property type="evidence" value="ECO:0007669"/>
    <property type="project" value="UniProtKB-ARBA"/>
</dbReference>
<comment type="caution">
    <text evidence="2">The sequence shown here is derived from an EMBL/GenBank/DDBJ whole genome shotgun (WGS) entry which is preliminary data.</text>
</comment>
<name>A0A814M1S8_9BILA</name>
<gene>
    <name evidence="2" type="ORF">JYZ213_LOCUS19882</name>
</gene>
<evidence type="ECO:0000259" key="1">
    <source>
        <dbReference type="Pfam" id="PF19279"/>
    </source>
</evidence>
<dbReference type="AlphaFoldDB" id="A0A814M1S8"/>
<sequence>MAVIDTCDGQRVFSFLSVEWAVIADVDCDSEKYRFLGGTRFTVEAVKRILRPRIYTGYIDYLPYDVTDDTVQRNQITSDTTTAQLHHHLLPLSEPISVDPATSKWRRIEGPFSYVLITSKSALSQDTVSTPQSTLADGYLTLQFIRIRGSTRLNLAKTLLSLSDGKHFEYDFVEWMPVRAFRIVPAATDGNLMIDGEKVPYGPLQGEVLPSIGRCMGKQPRVD</sequence>
<dbReference type="SUPFAM" id="SSF111331">
    <property type="entry name" value="NAD kinase/diacylglycerol kinase-like"/>
    <property type="match status" value="1"/>
</dbReference>
<evidence type="ECO:0000313" key="2">
    <source>
        <dbReference type="EMBL" id="CAF1073269.1"/>
    </source>
</evidence>
<dbReference type="GO" id="GO:0016020">
    <property type="term" value="C:membrane"/>
    <property type="evidence" value="ECO:0007669"/>
    <property type="project" value="TreeGrafter"/>
</dbReference>
<dbReference type="GO" id="GO:0005737">
    <property type="term" value="C:cytoplasm"/>
    <property type="evidence" value="ECO:0007669"/>
    <property type="project" value="TreeGrafter"/>
</dbReference>
<dbReference type="Pfam" id="PF19279">
    <property type="entry name" value="YegS_C"/>
    <property type="match status" value="1"/>
</dbReference>
<dbReference type="InterPro" id="IPR045540">
    <property type="entry name" value="YegS/DAGK_C"/>
</dbReference>
<dbReference type="EMBL" id="CAJNOG010000205">
    <property type="protein sequence ID" value="CAF1073269.1"/>
    <property type="molecule type" value="Genomic_DNA"/>
</dbReference>
<dbReference type="InterPro" id="IPR016064">
    <property type="entry name" value="NAD/diacylglycerol_kinase_sf"/>
</dbReference>
<protein>
    <recommendedName>
        <fullName evidence="1">YegS/DAGK C-terminal domain-containing protein</fullName>
    </recommendedName>
</protein>
<reference evidence="2" key="1">
    <citation type="submission" date="2021-02" db="EMBL/GenBank/DDBJ databases">
        <authorList>
            <person name="Nowell W R."/>
        </authorList>
    </citation>
    <scope>NUCLEOTIDE SEQUENCE</scope>
</reference>
<feature type="domain" description="YegS/DAGK C-terminal" evidence="1">
    <location>
        <begin position="113"/>
        <end position="211"/>
    </location>
</feature>
<dbReference type="Gene3D" id="2.60.200.40">
    <property type="match status" value="1"/>
</dbReference>
<proteinExistence type="predicted"/>
<accession>A0A814M1S8</accession>
<dbReference type="PANTHER" id="PTHR12358">
    <property type="entry name" value="SPHINGOSINE KINASE"/>
    <property type="match status" value="1"/>
</dbReference>
<evidence type="ECO:0000313" key="3">
    <source>
        <dbReference type="Proteomes" id="UP000663845"/>
    </source>
</evidence>
<organism evidence="2 3">
    <name type="scientific">Adineta steineri</name>
    <dbReference type="NCBI Taxonomy" id="433720"/>
    <lineage>
        <taxon>Eukaryota</taxon>
        <taxon>Metazoa</taxon>
        <taxon>Spiralia</taxon>
        <taxon>Gnathifera</taxon>
        <taxon>Rotifera</taxon>
        <taxon>Eurotatoria</taxon>
        <taxon>Bdelloidea</taxon>
        <taxon>Adinetida</taxon>
        <taxon>Adinetidae</taxon>
        <taxon>Adineta</taxon>
    </lineage>
</organism>
<dbReference type="GO" id="GO:0046512">
    <property type="term" value="P:sphingosine biosynthetic process"/>
    <property type="evidence" value="ECO:0007669"/>
    <property type="project" value="TreeGrafter"/>
</dbReference>